<dbReference type="OrthoDB" id="426235at2759"/>
<dbReference type="Gene3D" id="3.40.50.1000">
    <property type="entry name" value="HAD superfamily/HAD-like"/>
    <property type="match status" value="1"/>
</dbReference>
<dbReference type="AlphaFoldDB" id="W2SBT5"/>
<dbReference type="eggNOG" id="ENOG502QR7R">
    <property type="taxonomic scope" value="Eukaryota"/>
</dbReference>
<keyword evidence="3" id="KW-1185">Reference proteome</keyword>
<dbReference type="InterPro" id="IPR036412">
    <property type="entry name" value="HAD-like_sf"/>
</dbReference>
<dbReference type="SFLD" id="SFLDS00003">
    <property type="entry name" value="Haloacid_Dehalogenase"/>
    <property type="match status" value="1"/>
</dbReference>
<dbReference type="InParanoid" id="W2SBT5"/>
<proteinExistence type="predicted"/>
<name>W2SBT5_CYPE1</name>
<protein>
    <recommendedName>
        <fullName evidence="4">HAD hydrolase, family IA</fullName>
    </recommendedName>
</protein>
<dbReference type="InterPro" id="IPR023214">
    <property type="entry name" value="HAD_sf"/>
</dbReference>
<dbReference type="FunCoup" id="W2SBT5">
    <property type="interactions" value="94"/>
</dbReference>
<dbReference type="SUPFAM" id="SSF56784">
    <property type="entry name" value="HAD-like"/>
    <property type="match status" value="1"/>
</dbReference>
<dbReference type="RefSeq" id="XP_008712092.1">
    <property type="nucleotide sequence ID" value="XM_008713870.1"/>
</dbReference>
<dbReference type="GeneID" id="19976534"/>
<dbReference type="SFLD" id="SFLDG01129">
    <property type="entry name" value="C1.5:_HAD__Beta-PGM__Phosphata"/>
    <property type="match status" value="1"/>
</dbReference>
<gene>
    <name evidence="2" type="ORF">HMPREF1541_09195</name>
</gene>
<sequence>MSTLKRPRRFAPLDPDKENMHNAPKLRGIVFDVDGTLCLPQNYMFREMRAALSIPKSVDILDHIKSLSNEPDHATSSGSPPASVNVSQVLADTAAPPDPAPTSPQARAVAAVKAIERTAMTSQRPQPGLSEVMTYLEKRNMRKALCTRNFPAPVHHLLDTHLPDVSFSPIITRETEGIAPKPSPEGLWLIAREWELDVEVADDMSIQEMAGGRADPLEWARQYLGAGMIMVGDSIDDLRAGRRAGAATVLLVNDDNDSLKDGDECDLAVSRLDDLVHVLEQGFAGRD</sequence>
<dbReference type="CDD" id="cd01427">
    <property type="entry name" value="HAD_like"/>
    <property type="match status" value="1"/>
</dbReference>
<dbReference type="PANTHER" id="PTHR43885:SF1">
    <property type="entry name" value="SUPERFAMILY HYDROLASE, PUTATIVE (AFU_ORTHOLOGUE AFUA_4G13290)-RELATED"/>
    <property type="match status" value="1"/>
</dbReference>
<dbReference type="EMBL" id="KB822712">
    <property type="protein sequence ID" value="ETN45364.1"/>
    <property type="molecule type" value="Genomic_DNA"/>
</dbReference>
<evidence type="ECO:0008006" key="4">
    <source>
        <dbReference type="Google" id="ProtNLM"/>
    </source>
</evidence>
<dbReference type="Pfam" id="PF00702">
    <property type="entry name" value="Hydrolase"/>
    <property type="match status" value="1"/>
</dbReference>
<evidence type="ECO:0000313" key="2">
    <source>
        <dbReference type="EMBL" id="ETN45364.1"/>
    </source>
</evidence>
<evidence type="ECO:0000256" key="1">
    <source>
        <dbReference type="SAM" id="MobiDB-lite"/>
    </source>
</evidence>
<evidence type="ECO:0000313" key="3">
    <source>
        <dbReference type="Proteomes" id="UP000030752"/>
    </source>
</evidence>
<dbReference type="STRING" id="1220924.W2SBT5"/>
<feature type="region of interest" description="Disordered" evidence="1">
    <location>
        <begin position="1"/>
        <end position="21"/>
    </location>
</feature>
<dbReference type="VEuPathDB" id="FungiDB:HMPREF1541_09195"/>
<dbReference type="Proteomes" id="UP000030752">
    <property type="component" value="Unassembled WGS sequence"/>
</dbReference>
<dbReference type="PANTHER" id="PTHR43885">
    <property type="entry name" value="HALOACID DEHALOGENASE-LIKE HYDROLASE"/>
    <property type="match status" value="1"/>
</dbReference>
<dbReference type="HOGENOM" id="CLU_045011_11_0_1"/>
<accession>W2SBT5</accession>
<organism evidence="2 3">
    <name type="scientific">Cyphellophora europaea (strain CBS 101466)</name>
    <name type="common">Phialophora europaea</name>
    <dbReference type="NCBI Taxonomy" id="1220924"/>
    <lineage>
        <taxon>Eukaryota</taxon>
        <taxon>Fungi</taxon>
        <taxon>Dikarya</taxon>
        <taxon>Ascomycota</taxon>
        <taxon>Pezizomycotina</taxon>
        <taxon>Eurotiomycetes</taxon>
        <taxon>Chaetothyriomycetidae</taxon>
        <taxon>Chaetothyriales</taxon>
        <taxon>Cyphellophoraceae</taxon>
        <taxon>Cyphellophora</taxon>
    </lineage>
</organism>
<reference evidence="2 3" key="1">
    <citation type="submission" date="2013-03" db="EMBL/GenBank/DDBJ databases">
        <title>The Genome Sequence of Phialophora europaea CBS 101466.</title>
        <authorList>
            <consortium name="The Broad Institute Genomics Platform"/>
            <person name="Cuomo C."/>
            <person name="de Hoog S."/>
            <person name="Gorbushina A."/>
            <person name="Walker B."/>
            <person name="Young S.K."/>
            <person name="Zeng Q."/>
            <person name="Gargeya S."/>
            <person name="Fitzgerald M."/>
            <person name="Haas B."/>
            <person name="Abouelleil A."/>
            <person name="Allen A.W."/>
            <person name="Alvarado L."/>
            <person name="Arachchi H.M."/>
            <person name="Berlin A.M."/>
            <person name="Chapman S.B."/>
            <person name="Gainer-Dewar J."/>
            <person name="Goldberg J."/>
            <person name="Griggs A."/>
            <person name="Gujja S."/>
            <person name="Hansen M."/>
            <person name="Howarth C."/>
            <person name="Imamovic A."/>
            <person name="Ireland A."/>
            <person name="Larimer J."/>
            <person name="McCowan C."/>
            <person name="Murphy C."/>
            <person name="Pearson M."/>
            <person name="Poon T.W."/>
            <person name="Priest M."/>
            <person name="Roberts A."/>
            <person name="Saif S."/>
            <person name="Shea T."/>
            <person name="Sisk P."/>
            <person name="Sykes S."/>
            <person name="Wortman J."/>
            <person name="Nusbaum C."/>
            <person name="Birren B."/>
        </authorList>
    </citation>
    <scope>NUCLEOTIDE SEQUENCE [LARGE SCALE GENOMIC DNA]</scope>
    <source>
        <strain evidence="2 3">CBS 101466</strain>
    </source>
</reference>